<dbReference type="Proteomes" id="UP000319801">
    <property type="component" value="Unassembled WGS sequence"/>
</dbReference>
<proteinExistence type="predicted"/>
<name>A0A556THC8_BAGYA</name>
<evidence type="ECO:0000313" key="1">
    <source>
        <dbReference type="EMBL" id="TSK13239.1"/>
    </source>
</evidence>
<sequence length="121" mass="14097">MFQGHASVPVSFMRSGIIEQWDSGPWYSSYQSTSQHCTYNHPQTPSWGQSYSNWKKEWEFHHNQHPKDLTELSALPQRNQPTPALLSPPWHQWVLLMSLHTLLYEINTVHEAGVCQNSRPI</sequence>
<protein>
    <submittedName>
        <fullName evidence="1">Uncharacterized protein</fullName>
    </submittedName>
</protein>
<evidence type="ECO:0000313" key="2">
    <source>
        <dbReference type="Proteomes" id="UP000319801"/>
    </source>
</evidence>
<dbReference type="AlphaFoldDB" id="A0A556THC8"/>
<gene>
    <name evidence="1" type="ORF">Baya_0113</name>
</gene>
<reference evidence="1 2" key="1">
    <citation type="journal article" date="2019" name="Genome Biol. Evol.">
        <title>Whole-Genome Sequencing of the Giant Devil Catfish, Bagarius yarrelli.</title>
        <authorList>
            <person name="Jiang W."/>
            <person name="Lv Y."/>
            <person name="Cheng L."/>
            <person name="Yang K."/>
            <person name="Chao B."/>
            <person name="Wang X."/>
            <person name="Li Y."/>
            <person name="Pan X."/>
            <person name="You X."/>
            <person name="Zhang Y."/>
            <person name="Yang J."/>
            <person name="Li J."/>
            <person name="Zhang X."/>
            <person name="Liu S."/>
            <person name="Sun C."/>
            <person name="Yang J."/>
            <person name="Shi Q."/>
        </authorList>
    </citation>
    <scope>NUCLEOTIDE SEQUENCE [LARGE SCALE GENOMIC DNA]</scope>
    <source>
        <strain evidence="1">JWS20170419001</strain>
        <tissue evidence="1">Muscle</tissue>
    </source>
</reference>
<keyword evidence="2" id="KW-1185">Reference proteome</keyword>
<dbReference type="EMBL" id="VCAZ01000001">
    <property type="protein sequence ID" value="TSK13239.1"/>
    <property type="molecule type" value="Genomic_DNA"/>
</dbReference>
<accession>A0A556THC8</accession>
<organism evidence="1 2">
    <name type="scientific">Bagarius yarrelli</name>
    <name type="common">Goonch</name>
    <name type="synonym">Bagrus yarrelli</name>
    <dbReference type="NCBI Taxonomy" id="175774"/>
    <lineage>
        <taxon>Eukaryota</taxon>
        <taxon>Metazoa</taxon>
        <taxon>Chordata</taxon>
        <taxon>Craniata</taxon>
        <taxon>Vertebrata</taxon>
        <taxon>Euteleostomi</taxon>
        <taxon>Actinopterygii</taxon>
        <taxon>Neopterygii</taxon>
        <taxon>Teleostei</taxon>
        <taxon>Ostariophysi</taxon>
        <taxon>Siluriformes</taxon>
        <taxon>Sisoridae</taxon>
        <taxon>Sisorinae</taxon>
        <taxon>Bagarius</taxon>
    </lineage>
</organism>
<comment type="caution">
    <text evidence="1">The sequence shown here is derived from an EMBL/GenBank/DDBJ whole genome shotgun (WGS) entry which is preliminary data.</text>
</comment>